<feature type="domain" description="F-box" evidence="2">
    <location>
        <begin position="22"/>
        <end position="71"/>
    </location>
</feature>
<dbReference type="AlphaFoldDB" id="A0A0M9F4R6"/>
<reference evidence="3 4" key="1">
    <citation type="submission" date="2015-04" db="EMBL/GenBank/DDBJ databases">
        <title>The draft genome sequence of Fusarium langsethiae, a T-2/HT-2 mycotoxin producer.</title>
        <authorList>
            <person name="Lysoe E."/>
            <person name="Divon H.H."/>
            <person name="Terzi V."/>
            <person name="Orru L."/>
            <person name="Lamontanara A."/>
            <person name="Kolseth A.-K."/>
            <person name="Frandsen R.J."/>
            <person name="Nielsen K."/>
            <person name="Thrane U."/>
        </authorList>
    </citation>
    <scope>NUCLEOTIDE SEQUENCE [LARGE SCALE GENOMIC DNA]</scope>
    <source>
        <strain evidence="3 4">Fl201059</strain>
    </source>
</reference>
<dbReference type="CDD" id="cd09917">
    <property type="entry name" value="F-box_SF"/>
    <property type="match status" value="1"/>
</dbReference>
<name>A0A0M9F4R6_FUSLA</name>
<feature type="region of interest" description="Disordered" evidence="1">
    <location>
        <begin position="465"/>
        <end position="491"/>
    </location>
</feature>
<dbReference type="EMBL" id="JXCE01000009">
    <property type="protein sequence ID" value="KPA45910.1"/>
    <property type="molecule type" value="Genomic_DNA"/>
</dbReference>
<dbReference type="Proteomes" id="UP000037904">
    <property type="component" value="Unassembled WGS sequence"/>
</dbReference>
<comment type="caution">
    <text evidence="3">The sequence shown here is derived from an EMBL/GenBank/DDBJ whole genome shotgun (WGS) entry which is preliminary data.</text>
</comment>
<keyword evidence="4" id="KW-1185">Reference proteome</keyword>
<sequence>MATTDPDTAMNDISAEAPASAACPLQKVPLEVLLRITHFLTTPELGNVRLTCRSIEQALFTTFTNEFFTRKQFMISETSLQALIDISKNSRIGGHLRKVHFGLDRFAHALQVNGHNARTVRQIQLYDGQFSMLSTGYHRDMLTEAFRNLSNLEGVVIRDFNSNRRSRDGPGKQWTSYGSTTAFRETGHRPGQGNGLAWGPDPSTAYGSSVFTSVLFALGQADARPKGIEYMSRCKNHLRDCAFNIPSYMEPSVTPVLENLEKLHIDIDLLGGSDFSSDDASGHPPSADMMLRGFLLKLKNIKHLRINETHSSVTGPGMLLKWLGSEDTSPSSPSGPSPEYPQLEELDFGMMNVEAQHLLAVVRKFTTLKGLELHKVTLRRCLPEGHTGASPKVNMWNKFLEKLKEIPNLELRHIKVSLPQQQWVSRPSRCFVAFEDTRDNVSQYTGPDWKHFVEHEMMPKLTVQWSHEESGDSDDEEDESDGIWDQYALDL</sequence>
<accession>A0A0M9F4R6</accession>
<dbReference type="InterPro" id="IPR001810">
    <property type="entry name" value="F-box_dom"/>
</dbReference>
<organism evidence="3 4">
    <name type="scientific">Fusarium langsethiae</name>
    <dbReference type="NCBI Taxonomy" id="179993"/>
    <lineage>
        <taxon>Eukaryota</taxon>
        <taxon>Fungi</taxon>
        <taxon>Dikarya</taxon>
        <taxon>Ascomycota</taxon>
        <taxon>Pezizomycotina</taxon>
        <taxon>Sordariomycetes</taxon>
        <taxon>Hypocreomycetidae</taxon>
        <taxon>Hypocreales</taxon>
        <taxon>Nectriaceae</taxon>
        <taxon>Fusarium</taxon>
    </lineage>
</organism>
<dbReference type="PROSITE" id="PS50181">
    <property type="entry name" value="FBOX"/>
    <property type="match status" value="1"/>
</dbReference>
<proteinExistence type="predicted"/>
<evidence type="ECO:0000313" key="3">
    <source>
        <dbReference type="EMBL" id="KPA45910.1"/>
    </source>
</evidence>
<evidence type="ECO:0000259" key="2">
    <source>
        <dbReference type="PROSITE" id="PS50181"/>
    </source>
</evidence>
<dbReference type="SUPFAM" id="SSF81383">
    <property type="entry name" value="F-box domain"/>
    <property type="match status" value="1"/>
</dbReference>
<evidence type="ECO:0000313" key="4">
    <source>
        <dbReference type="Proteomes" id="UP000037904"/>
    </source>
</evidence>
<dbReference type="InterPro" id="IPR036047">
    <property type="entry name" value="F-box-like_dom_sf"/>
</dbReference>
<evidence type="ECO:0000256" key="1">
    <source>
        <dbReference type="SAM" id="MobiDB-lite"/>
    </source>
</evidence>
<dbReference type="OrthoDB" id="5279008at2759"/>
<gene>
    <name evidence="3" type="ORF">FLAG1_01230</name>
</gene>
<feature type="compositionally biased region" description="Acidic residues" evidence="1">
    <location>
        <begin position="471"/>
        <end position="482"/>
    </location>
</feature>
<protein>
    <recommendedName>
        <fullName evidence="2">F-box domain-containing protein</fullName>
    </recommendedName>
</protein>